<gene>
    <name evidence="1" type="ORF">SAMN04487969_119125</name>
</gene>
<name>A0A1I2H565_9BACL</name>
<keyword evidence="2" id="KW-1185">Reference proteome</keyword>
<dbReference type="RefSeq" id="WP_046233634.1">
    <property type="nucleotide sequence ID" value="NZ_FONN01000019.1"/>
</dbReference>
<reference evidence="2" key="1">
    <citation type="submission" date="2016-10" db="EMBL/GenBank/DDBJ databases">
        <authorList>
            <person name="Varghese N."/>
            <person name="Submissions S."/>
        </authorList>
    </citation>
    <scope>NUCLEOTIDE SEQUENCE [LARGE SCALE GENOMIC DNA]</scope>
    <source>
        <strain evidence="2">CGMCC 1.10223</strain>
    </source>
</reference>
<accession>A0A1I2H565</accession>
<evidence type="ECO:0000313" key="2">
    <source>
        <dbReference type="Proteomes" id="UP000183410"/>
    </source>
</evidence>
<protein>
    <submittedName>
        <fullName evidence="1">Uncharacterized protein</fullName>
    </submittedName>
</protein>
<dbReference type="EMBL" id="FONN01000019">
    <property type="protein sequence ID" value="SFF23811.1"/>
    <property type="molecule type" value="Genomic_DNA"/>
</dbReference>
<evidence type="ECO:0000313" key="1">
    <source>
        <dbReference type="EMBL" id="SFF23811.1"/>
    </source>
</evidence>
<dbReference type="AlphaFoldDB" id="A0A1I2H565"/>
<sequence>MVMEAVGAFIREADEVEVFEMFGGGLPVIACQPKAEMQNDWATIHTNVQQAATDEIIELLFPYVYGAACGAGTGRGLHNFFVQKQN</sequence>
<dbReference type="OrthoDB" id="2666471at2"/>
<dbReference type="Proteomes" id="UP000183410">
    <property type="component" value="Unassembled WGS sequence"/>
</dbReference>
<organism evidence="1 2">
    <name type="scientific">Paenibacillus algorifonticola</name>
    <dbReference type="NCBI Taxonomy" id="684063"/>
    <lineage>
        <taxon>Bacteria</taxon>
        <taxon>Bacillati</taxon>
        <taxon>Bacillota</taxon>
        <taxon>Bacilli</taxon>
        <taxon>Bacillales</taxon>
        <taxon>Paenibacillaceae</taxon>
        <taxon>Paenibacillus</taxon>
    </lineage>
</organism>
<proteinExistence type="predicted"/>